<dbReference type="GO" id="GO:0042597">
    <property type="term" value="C:periplasmic space"/>
    <property type="evidence" value="ECO:0007669"/>
    <property type="project" value="UniProtKB-SubCell"/>
</dbReference>
<proteinExistence type="predicted"/>
<dbReference type="SUPFAM" id="SSF53756">
    <property type="entry name" value="UDP-Glycosyltransferase/glycogen phosphorylase"/>
    <property type="match status" value="1"/>
</dbReference>
<comment type="pathway">
    <text evidence="2">Glycan biosynthesis; alginate biosynthesis.</text>
</comment>
<dbReference type="GO" id="GO:0042121">
    <property type="term" value="P:alginic acid biosynthetic process"/>
    <property type="evidence" value="ECO:0007669"/>
    <property type="project" value="UniProtKB-KW"/>
</dbReference>
<keyword evidence="5" id="KW-0574">Periplasm</keyword>
<feature type="domain" description="AlgX/AlgJ SGNH hydrolase-like" evidence="7">
    <location>
        <begin position="508"/>
        <end position="666"/>
    </location>
</feature>
<sequence>MAPKASRLPDLGRLCAAWSRLLPSWGRRRRLPPSPCSRSVPADPGGAASLVLSEAGDSASAAYFLHDPALDARAVDWATLAAGRTDGARPCRLLIVLRYLPPGRQALLRSLRERGVRVAYFMDDDLMDPEAVAELPEPYRSRVRREALGQRQRIEALCDEFWVSTPHLAQKYAAWQPKLIEPRPARASLLAGPPVWVCYHGTASHQAELDWLLPLMQQVQAQAQGTRFEVFGDHAVYKRFRELPRVNVLHPMSWPNYLDYTSGVRREIALAPLQPSRFNAGRGHTKFFDFARMGAVGLYSDRPPYRGFVRDGVDGLLLPDDPAAWVQAIVALAADAPRRERMAAAARERALALAWGEALPPPAPSAKPPALLRGVQVQRAPQPPESVWRWALDAPAHDRVADLATGSLTVQGWLLLKTAGAQPPVLLSWWDDAVEPSRHAFNGDRRDVIERALREPVAGHPQLRCGFRLNLPLPLTTPGQLRLRLGFELPEGEVFEAAELRFPPTSQVIEGREGWLYLDNDSNRSVDQFTGRLLLTADQQQQWRQYLADAAALAARHACRHALLIAPSKEEVLPQHHPHRRALTTVLDQVRELAGPDAPVLDAAPLLRAQPDPAACFKRTDTHWTDRGATVALLAVLERMGYDGARLRAALAGDRYKTLAYPGDLGIKLLPPQSAPTEFLDAPPAEDGAVFDNRLPNIGRVIVFRAEAPVFDEALLVFGASSAYPMLKSLKRLFARTVFVHSAAQIDAAVLAHERPAALLLQSNGRFLIQPPTAGFDLRAAVAHKLGEADAALRAQIDALRAEADGPEPYYRAMLEPR</sequence>
<evidence type="ECO:0000259" key="7">
    <source>
        <dbReference type="Pfam" id="PF16822"/>
    </source>
</evidence>
<dbReference type="Proteomes" id="UP000643207">
    <property type="component" value="Unassembled WGS sequence"/>
</dbReference>
<dbReference type="Gene3D" id="3.40.50.2000">
    <property type="entry name" value="Glycogen Phosphorylase B"/>
    <property type="match status" value="1"/>
</dbReference>
<evidence type="ECO:0000256" key="2">
    <source>
        <dbReference type="ARBA" id="ARBA00005182"/>
    </source>
</evidence>
<name>A0A9X0XC00_9BURK</name>
<evidence type="ECO:0000256" key="4">
    <source>
        <dbReference type="ARBA" id="ARBA00022729"/>
    </source>
</evidence>
<organism evidence="8 9">
    <name type="scientific">Aquariibacter lacus</name>
    <dbReference type="NCBI Taxonomy" id="2801332"/>
    <lineage>
        <taxon>Bacteria</taxon>
        <taxon>Pseudomonadati</taxon>
        <taxon>Pseudomonadota</taxon>
        <taxon>Betaproteobacteria</taxon>
        <taxon>Burkholderiales</taxon>
        <taxon>Sphaerotilaceae</taxon>
        <taxon>Aquariibacter</taxon>
    </lineage>
</organism>
<dbReference type="EMBL" id="JAERRA010000001">
    <property type="protein sequence ID" value="MBL0719427.1"/>
    <property type="molecule type" value="Genomic_DNA"/>
</dbReference>
<comment type="subcellular location">
    <subcellularLocation>
        <location evidence="1">Periplasm</location>
    </subcellularLocation>
</comment>
<evidence type="ECO:0000313" key="8">
    <source>
        <dbReference type="EMBL" id="MBL0719427.1"/>
    </source>
</evidence>
<evidence type="ECO:0000256" key="6">
    <source>
        <dbReference type="ARBA" id="ARBA00022841"/>
    </source>
</evidence>
<keyword evidence="9" id="KW-1185">Reference proteome</keyword>
<keyword evidence="6" id="KW-0016">Alginate biosynthesis</keyword>
<keyword evidence="4" id="KW-0732">Signal</keyword>
<evidence type="ECO:0000313" key="9">
    <source>
        <dbReference type="Proteomes" id="UP000643207"/>
    </source>
</evidence>
<reference evidence="8 9" key="1">
    <citation type="submission" date="2021-01" db="EMBL/GenBank/DDBJ databases">
        <title>Piscinibacter sp. Jin2 Genome sequencing and assembly.</title>
        <authorList>
            <person name="Kim I."/>
        </authorList>
    </citation>
    <scope>NUCLEOTIDE SEQUENCE [LARGE SCALE GENOMIC DNA]</scope>
    <source>
        <strain evidence="8 9">Jin2</strain>
    </source>
</reference>
<dbReference type="RefSeq" id="WP_201824720.1">
    <property type="nucleotide sequence ID" value="NZ_JAERRA010000001.1"/>
</dbReference>
<accession>A0A9X0XC00</accession>
<dbReference type="Pfam" id="PF16822">
    <property type="entry name" value="ALGX"/>
    <property type="match status" value="1"/>
</dbReference>
<evidence type="ECO:0000256" key="1">
    <source>
        <dbReference type="ARBA" id="ARBA00004418"/>
    </source>
</evidence>
<protein>
    <submittedName>
        <fullName evidence="8">Glycosyltransferase</fullName>
    </submittedName>
</protein>
<evidence type="ECO:0000256" key="3">
    <source>
        <dbReference type="ARBA" id="ARBA00022679"/>
    </source>
</evidence>
<dbReference type="InterPro" id="IPR031811">
    <property type="entry name" value="ALGX/ALGJ_SGNH-like"/>
</dbReference>
<comment type="caution">
    <text evidence="8">The sequence shown here is derived from an EMBL/GenBank/DDBJ whole genome shotgun (WGS) entry which is preliminary data.</text>
</comment>
<evidence type="ECO:0000256" key="5">
    <source>
        <dbReference type="ARBA" id="ARBA00022764"/>
    </source>
</evidence>
<dbReference type="AlphaFoldDB" id="A0A9X0XC00"/>
<gene>
    <name evidence="8" type="ORF">JI742_05930</name>
</gene>
<keyword evidence="3" id="KW-0808">Transferase</keyword>
<dbReference type="GO" id="GO:0016740">
    <property type="term" value="F:transferase activity"/>
    <property type="evidence" value="ECO:0007669"/>
    <property type="project" value="UniProtKB-KW"/>
</dbReference>